<dbReference type="RefSeq" id="WP_203822661.1">
    <property type="nucleotide sequence ID" value="NZ_BAAABP010000005.1"/>
</dbReference>
<keyword evidence="2" id="KW-1133">Transmembrane helix</keyword>
<name>A0A919MDZ3_9ACTN</name>
<gene>
    <name evidence="3" type="ORF">Afe05nite_81610</name>
</gene>
<dbReference type="EMBL" id="BOMM01000081">
    <property type="protein sequence ID" value="GIE16321.1"/>
    <property type="molecule type" value="Genomic_DNA"/>
</dbReference>
<sequence length="137" mass="14683">MRKHEQHLYRRVVIQRRIGKTILVSALAVGIAAIIIERLAGVEDPSVISLSIALVALTATLLFGGIATINTAETGRATVIRETHKQPGRRKRKKRLLQVPPAQLPSTNLPAIGAGNPPSNPLQNPQQQIGQGDGTVP</sequence>
<feature type="transmembrane region" description="Helical" evidence="2">
    <location>
        <begin position="47"/>
        <end position="69"/>
    </location>
</feature>
<evidence type="ECO:0000256" key="2">
    <source>
        <dbReference type="SAM" id="Phobius"/>
    </source>
</evidence>
<organism evidence="3 4">
    <name type="scientific">Paractinoplanes ferrugineus</name>
    <dbReference type="NCBI Taxonomy" id="113564"/>
    <lineage>
        <taxon>Bacteria</taxon>
        <taxon>Bacillati</taxon>
        <taxon>Actinomycetota</taxon>
        <taxon>Actinomycetes</taxon>
        <taxon>Micromonosporales</taxon>
        <taxon>Micromonosporaceae</taxon>
        <taxon>Paractinoplanes</taxon>
    </lineage>
</organism>
<feature type="region of interest" description="Disordered" evidence="1">
    <location>
        <begin position="78"/>
        <end position="137"/>
    </location>
</feature>
<dbReference type="Proteomes" id="UP000598174">
    <property type="component" value="Unassembled WGS sequence"/>
</dbReference>
<evidence type="ECO:0000313" key="3">
    <source>
        <dbReference type="EMBL" id="GIE16321.1"/>
    </source>
</evidence>
<comment type="caution">
    <text evidence="3">The sequence shown here is derived from an EMBL/GenBank/DDBJ whole genome shotgun (WGS) entry which is preliminary data.</text>
</comment>
<proteinExistence type="predicted"/>
<evidence type="ECO:0000313" key="4">
    <source>
        <dbReference type="Proteomes" id="UP000598174"/>
    </source>
</evidence>
<evidence type="ECO:0000256" key="1">
    <source>
        <dbReference type="SAM" id="MobiDB-lite"/>
    </source>
</evidence>
<keyword evidence="2" id="KW-0472">Membrane</keyword>
<protein>
    <submittedName>
        <fullName evidence="3">Uncharacterized protein</fullName>
    </submittedName>
</protein>
<dbReference type="AlphaFoldDB" id="A0A919MDZ3"/>
<feature type="transmembrane region" description="Helical" evidence="2">
    <location>
        <begin position="21"/>
        <end position="41"/>
    </location>
</feature>
<keyword evidence="4" id="KW-1185">Reference proteome</keyword>
<accession>A0A919MDZ3</accession>
<keyword evidence="2" id="KW-0812">Transmembrane</keyword>
<feature type="compositionally biased region" description="Basic residues" evidence="1">
    <location>
        <begin position="86"/>
        <end position="96"/>
    </location>
</feature>
<reference evidence="3" key="1">
    <citation type="submission" date="2021-01" db="EMBL/GenBank/DDBJ databases">
        <title>Whole genome shotgun sequence of Actinoplanes ferrugineus NBRC 15555.</title>
        <authorList>
            <person name="Komaki H."/>
            <person name="Tamura T."/>
        </authorList>
    </citation>
    <scope>NUCLEOTIDE SEQUENCE</scope>
    <source>
        <strain evidence="3">NBRC 15555</strain>
    </source>
</reference>